<dbReference type="EMBL" id="PXYW01000121">
    <property type="protein sequence ID" value="PSR26653.1"/>
    <property type="molecule type" value="Genomic_DNA"/>
</dbReference>
<gene>
    <name evidence="1" type="ORF">C7B46_19820</name>
</gene>
<comment type="caution">
    <text evidence="1">The sequence shown here is derived from an EMBL/GenBank/DDBJ whole genome shotgun (WGS) entry which is preliminary data.</text>
</comment>
<name>A0A2T2WWQ2_9FIRM</name>
<sequence>MPHLVFDCETVPNRSVYAQLLNLPAETPLPTLQTAWETAGRPFKAELQALVSCAAAWIADDVTLQRLTTLGPASKQDAVTQFFTTVRQHPPILVVAGTPAALIFRCCSRAR</sequence>
<dbReference type="AlphaFoldDB" id="A0A2T2WWQ2"/>
<evidence type="ECO:0000313" key="2">
    <source>
        <dbReference type="Proteomes" id="UP000242972"/>
    </source>
</evidence>
<reference evidence="1 2" key="1">
    <citation type="journal article" date="2014" name="BMC Genomics">
        <title>Comparison of environmental and isolate Sulfobacillus genomes reveals diverse carbon, sulfur, nitrogen, and hydrogen metabolisms.</title>
        <authorList>
            <person name="Justice N.B."/>
            <person name="Norman A."/>
            <person name="Brown C.T."/>
            <person name="Singh A."/>
            <person name="Thomas B.C."/>
            <person name="Banfield J.F."/>
        </authorList>
    </citation>
    <scope>NUCLEOTIDE SEQUENCE [LARGE SCALE GENOMIC DNA]</scope>
    <source>
        <strain evidence="1">AMDSBA4</strain>
    </source>
</reference>
<proteinExistence type="predicted"/>
<organism evidence="1 2">
    <name type="scientific">Sulfobacillus benefaciens</name>
    <dbReference type="NCBI Taxonomy" id="453960"/>
    <lineage>
        <taxon>Bacteria</taxon>
        <taxon>Bacillati</taxon>
        <taxon>Bacillota</taxon>
        <taxon>Clostridia</taxon>
        <taxon>Eubacteriales</taxon>
        <taxon>Clostridiales Family XVII. Incertae Sedis</taxon>
        <taxon>Sulfobacillus</taxon>
    </lineage>
</organism>
<dbReference type="Proteomes" id="UP000242972">
    <property type="component" value="Unassembled WGS sequence"/>
</dbReference>
<protein>
    <submittedName>
        <fullName evidence="1">Uncharacterized protein</fullName>
    </submittedName>
</protein>
<accession>A0A2T2WWQ2</accession>
<evidence type="ECO:0000313" key="1">
    <source>
        <dbReference type="EMBL" id="PSR26653.1"/>
    </source>
</evidence>